<evidence type="ECO:0000313" key="2">
    <source>
        <dbReference type="Proteomes" id="UP000789702"/>
    </source>
</evidence>
<protein>
    <submittedName>
        <fullName evidence="1">4077_t:CDS:1</fullName>
    </submittedName>
</protein>
<feature type="non-terminal residue" evidence="1">
    <location>
        <position position="1"/>
    </location>
</feature>
<name>A0ACA9QHM2_9GLOM</name>
<proteinExistence type="predicted"/>
<organism evidence="1 2">
    <name type="scientific">Dentiscutata heterogama</name>
    <dbReference type="NCBI Taxonomy" id="1316150"/>
    <lineage>
        <taxon>Eukaryota</taxon>
        <taxon>Fungi</taxon>
        <taxon>Fungi incertae sedis</taxon>
        <taxon>Mucoromycota</taxon>
        <taxon>Glomeromycotina</taxon>
        <taxon>Glomeromycetes</taxon>
        <taxon>Diversisporales</taxon>
        <taxon>Gigasporaceae</taxon>
        <taxon>Dentiscutata</taxon>
    </lineage>
</organism>
<dbReference type="EMBL" id="CAJVPU010046577">
    <property type="protein sequence ID" value="CAG8751919.1"/>
    <property type="molecule type" value="Genomic_DNA"/>
</dbReference>
<accession>A0ACA9QHM2</accession>
<evidence type="ECO:0000313" key="1">
    <source>
        <dbReference type="EMBL" id="CAG8751919.1"/>
    </source>
</evidence>
<comment type="caution">
    <text evidence="1">The sequence shown here is derived from an EMBL/GenBank/DDBJ whole genome shotgun (WGS) entry which is preliminary data.</text>
</comment>
<dbReference type="Proteomes" id="UP000789702">
    <property type="component" value="Unassembled WGS sequence"/>
</dbReference>
<sequence>CSLVNQLGGLELVGNSVWRFGAACFSLRNLLLTQLSLLLNQTVSELFFGKSLRQFGAVLCYSLVNQLGGLELVGNSVLRFGAACYSSVIHFRVLDFGSLELFFGKSLRRFGLFFDKPTWWFGNSVWRFGAPKKPTTNTAFASIKSNSFFDVLELFFGNSLQSFGLRQFGA</sequence>
<reference evidence="1" key="1">
    <citation type="submission" date="2021-06" db="EMBL/GenBank/DDBJ databases">
        <authorList>
            <person name="Kallberg Y."/>
            <person name="Tangrot J."/>
            <person name="Rosling A."/>
        </authorList>
    </citation>
    <scope>NUCLEOTIDE SEQUENCE</scope>
    <source>
        <strain evidence="1">IL203A</strain>
    </source>
</reference>
<gene>
    <name evidence="1" type="ORF">DHETER_LOCUS14691</name>
</gene>
<feature type="non-terminal residue" evidence="1">
    <location>
        <position position="170"/>
    </location>
</feature>
<keyword evidence="2" id="KW-1185">Reference proteome</keyword>